<dbReference type="InterPro" id="IPR029069">
    <property type="entry name" value="HotDog_dom_sf"/>
</dbReference>
<protein>
    <submittedName>
        <fullName evidence="2">MaoC family dehydratase N-terminal domain-containing protein</fullName>
    </submittedName>
</protein>
<feature type="domain" description="FAS1-like dehydratase" evidence="1">
    <location>
        <begin position="29"/>
        <end position="155"/>
    </location>
</feature>
<keyword evidence="3" id="KW-1185">Reference proteome</keyword>
<dbReference type="Proteomes" id="UP001501676">
    <property type="component" value="Unassembled WGS sequence"/>
</dbReference>
<dbReference type="InterPro" id="IPR039569">
    <property type="entry name" value="FAS1-like_DH_region"/>
</dbReference>
<evidence type="ECO:0000313" key="3">
    <source>
        <dbReference type="Proteomes" id="UP001501676"/>
    </source>
</evidence>
<evidence type="ECO:0000313" key="2">
    <source>
        <dbReference type="EMBL" id="GAA3383364.1"/>
    </source>
</evidence>
<comment type="caution">
    <text evidence="2">The sequence shown here is derived from an EMBL/GenBank/DDBJ whole genome shotgun (WGS) entry which is preliminary data.</text>
</comment>
<name>A0ABP6SS41_9ACTN</name>
<reference evidence="3" key="1">
    <citation type="journal article" date="2019" name="Int. J. Syst. Evol. Microbiol.">
        <title>The Global Catalogue of Microorganisms (GCM) 10K type strain sequencing project: providing services to taxonomists for standard genome sequencing and annotation.</title>
        <authorList>
            <consortium name="The Broad Institute Genomics Platform"/>
            <consortium name="The Broad Institute Genome Sequencing Center for Infectious Disease"/>
            <person name="Wu L."/>
            <person name="Ma J."/>
        </authorList>
    </citation>
    <scope>NUCLEOTIDE SEQUENCE [LARGE SCALE GENOMIC DNA]</scope>
    <source>
        <strain evidence="3">JCM 9458</strain>
    </source>
</reference>
<accession>A0ABP6SS41</accession>
<dbReference type="Pfam" id="PF13452">
    <property type="entry name" value="FAS1_DH_region"/>
    <property type="match status" value="1"/>
</dbReference>
<dbReference type="EMBL" id="BAAAYN010000005">
    <property type="protein sequence ID" value="GAA3383364.1"/>
    <property type="molecule type" value="Genomic_DNA"/>
</dbReference>
<dbReference type="RefSeq" id="WP_345726660.1">
    <property type="nucleotide sequence ID" value="NZ_BAAAYN010000005.1"/>
</dbReference>
<dbReference type="Gene3D" id="3.10.129.10">
    <property type="entry name" value="Hotdog Thioesterase"/>
    <property type="match status" value="2"/>
</dbReference>
<gene>
    <name evidence="2" type="ORF">GCM10020369_08980</name>
</gene>
<sequence>MSRITTLDVFEKEYREGLGQPLTPKPWREVTPEWLRRHGDGSGDFNPLYRDPVYARDGRYHQLVGSPSFVFSMNFGANASIWGHIPPADVAMKDLSILYLGADIEWYRPVWVGDRVRSIETPVDVTPTTMRQLGEALICSGRTEYFNHRAEPVARVTNRMLRFVNPGKGVQASDTGDKPRVAPDPLVWERTRRGAQPRYWDDVQVGEELPELPKGTYTTTELYLFTYGSLSTNRARYVDAGTIDMGAGGRADPEYARANRSQATSFDYGPQRIAWLTQVVSDWMGDHGDLVRLSSQLRRPNLIGDTNTVYAQVSRVLDADEFGGEVEIEAAVVNQDEVSTATATAVVRLPRPGALPDHSVLFAPEKSAEPGLYG</sequence>
<dbReference type="SUPFAM" id="SSF54637">
    <property type="entry name" value="Thioesterase/thiol ester dehydrase-isomerase"/>
    <property type="match status" value="2"/>
</dbReference>
<organism evidence="2 3">
    <name type="scientific">Cryptosporangium minutisporangium</name>
    <dbReference type="NCBI Taxonomy" id="113569"/>
    <lineage>
        <taxon>Bacteria</taxon>
        <taxon>Bacillati</taxon>
        <taxon>Actinomycetota</taxon>
        <taxon>Actinomycetes</taxon>
        <taxon>Cryptosporangiales</taxon>
        <taxon>Cryptosporangiaceae</taxon>
        <taxon>Cryptosporangium</taxon>
    </lineage>
</organism>
<dbReference type="CDD" id="cd03441">
    <property type="entry name" value="R_hydratase_like"/>
    <property type="match status" value="1"/>
</dbReference>
<proteinExistence type="predicted"/>
<evidence type="ECO:0000259" key="1">
    <source>
        <dbReference type="Pfam" id="PF13452"/>
    </source>
</evidence>